<dbReference type="GO" id="GO:0032993">
    <property type="term" value="C:protein-DNA complex"/>
    <property type="evidence" value="ECO:0007669"/>
    <property type="project" value="TreeGrafter"/>
</dbReference>
<dbReference type="SMART" id="SM00448">
    <property type="entry name" value="REC"/>
    <property type="match status" value="1"/>
</dbReference>
<gene>
    <name evidence="8" type="ORF">GKA01_03610</name>
</gene>
<evidence type="ECO:0000256" key="4">
    <source>
        <dbReference type="PROSITE-ProRule" id="PRU00169"/>
    </source>
</evidence>
<dbReference type="Gene3D" id="1.10.10.10">
    <property type="entry name" value="Winged helix-like DNA-binding domain superfamily/Winged helix DNA-binding domain"/>
    <property type="match status" value="1"/>
</dbReference>
<dbReference type="Proteomes" id="UP000321079">
    <property type="component" value="Unassembled WGS sequence"/>
</dbReference>
<keyword evidence="2 5" id="KW-0238">DNA-binding</keyword>
<dbReference type="PROSITE" id="PS51755">
    <property type="entry name" value="OMPR_PHOB"/>
    <property type="match status" value="1"/>
</dbReference>
<evidence type="ECO:0000256" key="1">
    <source>
        <dbReference type="ARBA" id="ARBA00023015"/>
    </source>
</evidence>
<dbReference type="PROSITE" id="PS50110">
    <property type="entry name" value="RESPONSE_REGULATORY"/>
    <property type="match status" value="1"/>
</dbReference>
<proteinExistence type="predicted"/>
<dbReference type="OrthoDB" id="9802426at2"/>
<feature type="domain" description="Response regulatory" evidence="6">
    <location>
        <begin position="2"/>
        <end position="116"/>
    </location>
</feature>
<dbReference type="InterPro" id="IPR036388">
    <property type="entry name" value="WH-like_DNA-bd_sf"/>
</dbReference>
<keyword evidence="1" id="KW-0805">Transcription regulation</keyword>
<dbReference type="InterPro" id="IPR001867">
    <property type="entry name" value="OmpR/PhoB-type_DNA-bd"/>
</dbReference>
<protein>
    <submittedName>
        <fullName evidence="8">DNA-binding response regulator</fullName>
    </submittedName>
</protein>
<feature type="modified residue" description="4-aspartylphosphate" evidence="4">
    <location>
        <position position="51"/>
    </location>
</feature>
<evidence type="ECO:0000256" key="5">
    <source>
        <dbReference type="PROSITE-ProRule" id="PRU01091"/>
    </source>
</evidence>
<dbReference type="CDD" id="cd17624">
    <property type="entry name" value="REC_OmpR_PmrA-like"/>
    <property type="match status" value="1"/>
</dbReference>
<sequence>MQILLVEDHDLLGMAIKVALEEDGYNVCWCQDGEAAVAALTQSRFDVALLDLGLPVLSGEEILRQIRRQSTYTPVIILTAREHPRHRVAGLDAGADDFLVKPVDLAELAARIRAQIRRQEGRLSDIVSIRGVDIDLGGRVVHRDDQPVYLTAKEFKLLALLSRRAGRFVSKADLANELYDDGEEYDSNTIEVAISAIRRKLGSDFVITARGLGYTVPK</sequence>
<evidence type="ECO:0000259" key="7">
    <source>
        <dbReference type="PROSITE" id="PS51755"/>
    </source>
</evidence>
<dbReference type="Pfam" id="PF00486">
    <property type="entry name" value="Trans_reg_C"/>
    <property type="match status" value="1"/>
</dbReference>
<dbReference type="AlphaFoldDB" id="A0A511B414"/>
<dbReference type="InterPro" id="IPR001789">
    <property type="entry name" value="Sig_transdc_resp-reg_receiver"/>
</dbReference>
<dbReference type="GO" id="GO:0005829">
    <property type="term" value="C:cytosol"/>
    <property type="evidence" value="ECO:0007669"/>
    <property type="project" value="TreeGrafter"/>
</dbReference>
<dbReference type="SMART" id="SM00862">
    <property type="entry name" value="Trans_reg_C"/>
    <property type="match status" value="1"/>
</dbReference>
<comment type="caution">
    <text evidence="8">The sequence shown here is derived from an EMBL/GenBank/DDBJ whole genome shotgun (WGS) entry which is preliminary data.</text>
</comment>
<dbReference type="PANTHER" id="PTHR48111:SF67">
    <property type="entry name" value="TRANSCRIPTIONAL REGULATORY PROTEIN TCTD"/>
    <property type="match status" value="1"/>
</dbReference>
<evidence type="ECO:0000256" key="2">
    <source>
        <dbReference type="ARBA" id="ARBA00023125"/>
    </source>
</evidence>
<dbReference type="Gene3D" id="6.10.250.690">
    <property type="match status" value="1"/>
</dbReference>
<dbReference type="InterPro" id="IPR039420">
    <property type="entry name" value="WalR-like"/>
</dbReference>
<dbReference type="Pfam" id="PF00072">
    <property type="entry name" value="Response_reg"/>
    <property type="match status" value="1"/>
</dbReference>
<evidence type="ECO:0000256" key="3">
    <source>
        <dbReference type="ARBA" id="ARBA00023163"/>
    </source>
</evidence>
<keyword evidence="3" id="KW-0804">Transcription</keyword>
<feature type="domain" description="OmpR/PhoB-type" evidence="7">
    <location>
        <begin position="124"/>
        <end position="218"/>
    </location>
</feature>
<dbReference type="SUPFAM" id="SSF52172">
    <property type="entry name" value="CheY-like"/>
    <property type="match status" value="1"/>
</dbReference>
<dbReference type="GO" id="GO:0000156">
    <property type="term" value="F:phosphorelay response regulator activity"/>
    <property type="evidence" value="ECO:0007669"/>
    <property type="project" value="TreeGrafter"/>
</dbReference>
<dbReference type="InterPro" id="IPR011006">
    <property type="entry name" value="CheY-like_superfamily"/>
</dbReference>
<dbReference type="GO" id="GO:0000976">
    <property type="term" value="F:transcription cis-regulatory region binding"/>
    <property type="evidence" value="ECO:0007669"/>
    <property type="project" value="TreeGrafter"/>
</dbReference>
<dbReference type="RefSeq" id="WP_146858670.1">
    <property type="nucleotide sequence ID" value="NZ_BARK01000001.1"/>
</dbReference>
<keyword evidence="4" id="KW-0597">Phosphoprotein</keyword>
<dbReference type="PANTHER" id="PTHR48111">
    <property type="entry name" value="REGULATOR OF RPOS"/>
    <property type="match status" value="1"/>
</dbReference>
<dbReference type="EMBL" id="BJVA01000002">
    <property type="protein sequence ID" value="GEK95164.1"/>
    <property type="molecule type" value="Genomic_DNA"/>
</dbReference>
<keyword evidence="9" id="KW-1185">Reference proteome</keyword>
<organism evidence="8 9">
    <name type="scientific">Gluconobacter kanchanaburiensis NBRC 103587</name>
    <dbReference type="NCBI Taxonomy" id="1307948"/>
    <lineage>
        <taxon>Bacteria</taxon>
        <taxon>Pseudomonadati</taxon>
        <taxon>Pseudomonadota</taxon>
        <taxon>Alphaproteobacteria</taxon>
        <taxon>Acetobacterales</taxon>
        <taxon>Acetobacteraceae</taxon>
        <taxon>Gluconobacter</taxon>
    </lineage>
</organism>
<reference evidence="8 9" key="1">
    <citation type="submission" date="2019-07" db="EMBL/GenBank/DDBJ databases">
        <title>Whole genome shotgun sequence of Gluconobacter kanchanaburiensis NBRC 103587.</title>
        <authorList>
            <person name="Hosoyama A."/>
            <person name="Uohara A."/>
            <person name="Ohji S."/>
            <person name="Ichikawa N."/>
        </authorList>
    </citation>
    <scope>NUCLEOTIDE SEQUENCE [LARGE SCALE GENOMIC DNA]</scope>
    <source>
        <strain evidence="8 9">NBRC 103587</strain>
    </source>
</reference>
<dbReference type="GO" id="GO:0006355">
    <property type="term" value="P:regulation of DNA-templated transcription"/>
    <property type="evidence" value="ECO:0007669"/>
    <property type="project" value="InterPro"/>
</dbReference>
<feature type="DNA-binding region" description="OmpR/PhoB-type" evidence="5">
    <location>
        <begin position="124"/>
        <end position="218"/>
    </location>
</feature>
<dbReference type="CDD" id="cd00383">
    <property type="entry name" value="trans_reg_C"/>
    <property type="match status" value="1"/>
</dbReference>
<evidence type="ECO:0000259" key="6">
    <source>
        <dbReference type="PROSITE" id="PS50110"/>
    </source>
</evidence>
<name>A0A511B414_9PROT</name>
<accession>A0A511B414</accession>
<evidence type="ECO:0000313" key="9">
    <source>
        <dbReference type="Proteomes" id="UP000321079"/>
    </source>
</evidence>
<dbReference type="Gene3D" id="3.40.50.2300">
    <property type="match status" value="1"/>
</dbReference>
<evidence type="ECO:0000313" key="8">
    <source>
        <dbReference type="EMBL" id="GEK95164.1"/>
    </source>
</evidence>